<evidence type="ECO:0000256" key="1">
    <source>
        <dbReference type="SAM" id="MobiDB-lite"/>
    </source>
</evidence>
<dbReference type="PANTHER" id="PTHR30469">
    <property type="entry name" value="MULTIDRUG RESISTANCE PROTEIN MDTA"/>
    <property type="match status" value="1"/>
</dbReference>
<dbReference type="Pfam" id="PF25989">
    <property type="entry name" value="YknX_C"/>
    <property type="match status" value="1"/>
</dbReference>
<dbReference type="PRINTS" id="PR01490">
    <property type="entry name" value="RTXTOXIND"/>
</dbReference>
<dbReference type="InterPro" id="IPR058625">
    <property type="entry name" value="MdtA-like_BSH"/>
</dbReference>
<evidence type="ECO:0000259" key="2">
    <source>
        <dbReference type="Pfam" id="PF25917"/>
    </source>
</evidence>
<dbReference type="Pfam" id="PF25917">
    <property type="entry name" value="BSH_RND"/>
    <property type="match status" value="1"/>
</dbReference>
<dbReference type="GO" id="GO:1990281">
    <property type="term" value="C:efflux pump complex"/>
    <property type="evidence" value="ECO:0007669"/>
    <property type="project" value="TreeGrafter"/>
</dbReference>
<dbReference type="InterPro" id="IPR058637">
    <property type="entry name" value="YknX-like_C"/>
</dbReference>
<dbReference type="Gene3D" id="2.40.420.20">
    <property type="match status" value="1"/>
</dbReference>
<dbReference type="AlphaFoldDB" id="A0A8J3S6B1"/>
<dbReference type="Gene3D" id="2.40.30.170">
    <property type="match status" value="1"/>
</dbReference>
<dbReference type="GO" id="GO:0015562">
    <property type="term" value="F:efflux transmembrane transporter activity"/>
    <property type="evidence" value="ECO:0007669"/>
    <property type="project" value="TreeGrafter"/>
</dbReference>
<comment type="caution">
    <text evidence="4">The sequence shown here is derived from an EMBL/GenBank/DDBJ whole genome shotgun (WGS) entry which is preliminary data.</text>
</comment>
<dbReference type="Proteomes" id="UP000655044">
    <property type="component" value="Unassembled WGS sequence"/>
</dbReference>
<protein>
    <recommendedName>
        <fullName evidence="6">RND family efflux transporter MFP subunit</fullName>
    </recommendedName>
</protein>
<evidence type="ECO:0008006" key="6">
    <source>
        <dbReference type="Google" id="ProtNLM"/>
    </source>
</evidence>
<name>A0A8J3S6B1_PLARO</name>
<evidence type="ECO:0000259" key="3">
    <source>
        <dbReference type="Pfam" id="PF25989"/>
    </source>
</evidence>
<accession>A0A8J3S6B1</accession>
<keyword evidence="5" id="KW-1185">Reference proteome</keyword>
<dbReference type="SUPFAM" id="SSF111369">
    <property type="entry name" value="HlyD-like secretion proteins"/>
    <property type="match status" value="1"/>
</dbReference>
<organism evidence="4 5">
    <name type="scientific">Planobispora rosea</name>
    <dbReference type="NCBI Taxonomy" id="35762"/>
    <lineage>
        <taxon>Bacteria</taxon>
        <taxon>Bacillati</taxon>
        <taxon>Actinomycetota</taxon>
        <taxon>Actinomycetes</taxon>
        <taxon>Streptosporangiales</taxon>
        <taxon>Streptosporangiaceae</taxon>
        <taxon>Planobispora</taxon>
    </lineage>
</organism>
<dbReference type="PROSITE" id="PS51257">
    <property type="entry name" value="PROKAR_LIPOPROTEIN"/>
    <property type="match status" value="1"/>
</dbReference>
<dbReference type="OrthoDB" id="3518416at2"/>
<feature type="compositionally biased region" description="Low complexity" evidence="1">
    <location>
        <begin position="98"/>
        <end position="116"/>
    </location>
</feature>
<feature type="domain" description="YknX-like C-terminal permuted SH3-like" evidence="3">
    <location>
        <begin position="405"/>
        <end position="470"/>
    </location>
</feature>
<reference evidence="4" key="1">
    <citation type="submission" date="2021-01" db="EMBL/GenBank/DDBJ databases">
        <title>Whole genome shotgun sequence of Planobispora rosea NBRC 15558.</title>
        <authorList>
            <person name="Komaki H."/>
            <person name="Tamura T."/>
        </authorList>
    </citation>
    <scope>NUCLEOTIDE SEQUENCE</scope>
    <source>
        <strain evidence="4">NBRC 15558</strain>
    </source>
</reference>
<sequence>MSHVTIRRGIPPLVLVLLLTACTGEEPSPVRLDTVKRAPVTEIVEAPATVVARATAVLRSPAQGTVRKLYVQDGQRVEKGQLLAKIDSPQAEDQLKQARAAQRAASRSPRGGAPSRLGGGPPGFRLASGFTAKTDPRVRRGFAKARAAAREVEDREVRKQLLATLDAAEAQHRAHQEALAKAARGLTESLNRSLSLALGQITSQVSAGLGGLSTSMASLQEASRSQAKAAVSVAARTVRGLTVKAPFDGVVTLGRASAGGAPDLSALLPQGLAAAVPPPASGVPASSGSGTPVATGVPVSAGDTIVTVTDVSELALSADVDETDVLLVEPGVEAEAEFDAVPGGVYAAEVTGVGVTPMEGTTGGASYPVRLSLGRGTFDDGGRAPVPRPGMSAVARLTVRESPDALAVPSSAIVTSGRDSVVWAVRGGRAERRVVRLGAQGESTVEILSGLALGERIVVRGADTVRQGQPLP</sequence>
<evidence type="ECO:0000313" key="4">
    <source>
        <dbReference type="EMBL" id="GIH84283.1"/>
    </source>
</evidence>
<evidence type="ECO:0000313" key="5">
    <source>
        <dbReference type="Proteomes" id="UP000655044"/>
    </source>
</evidence>
<dbReference type="Gene3D" id="2.40.50.100">
    <property type="match status" value="1"/>
</dbReference>
<dbReference type="EMBL" id="BOOI01000022">
    <property type="protein sequence ID" value="GIH84283.1"/>
    <property type="molecule type" value="Genomic_DNA"/>
</dbReference>
<feature type="domain" description="Multidrug resistance protein MdtA-like barrel-sandwich hybrid" evidence="2">
    <location>
        <begin position="56"/>
        <end position="256"/>
    </location>
</feature>
<feature type="region of interest" description="Disordered" evidence="1">
    <location>
        <begin position="84"/>
        <end position="129"/>
    </location>
</feature>
<gene>
    <name evidence="4" type="ORF">Pro02_26910</name>
</gene>
<proteinExistence type="predicted"/>